<dbReference type="PANTHER" id="PTHR46954:SF1">
    <property type="entry name" value="C2H2-TYPE DOMAIN-CONTAINING PROTEIN"/>
    <property type="match status" value="1"/>
</dbReference>
<dbReference type="AlphaFoldDB" id="A0A2N0NEI6"/>
<name>A0A2N0NEI6_9GLOM</name>
<dbReference type="EMBL" id="LLXJ01009306">
    <property type="protein sequence ID" value="PKB92980.1"/>
    <property type="molecule type" value="Genomic_DNA"/>
</dbReference>
<comment type="caution">
    <text evidence="2">The sequence shown here is derived from an EMBL/GenBank/DDBJ whole genome shotgun (WGS) entry which is preliminary data.</text>
</comment>
<protein>
    <submittedName>
        <fullName evidence="2">Uncharacterized protein</fullName>
    </submittedName>
</protein>
<sequence>MATLSGKLAGITLPIDHFGTHLNSQGKVINPELALQNFRYAGEALCDIWRRDLIFGRSVDTQYVEELVNPFENLHFDCTEKEKAEQQKQQKKKRENENDLTECFVPWT</sequence>
<proteinExistence type="predicted"/>
<evidence type="ECO:0000313" key="2">
    <source>
        <dbReference type="EMBL" id="PKB92980.1"/>
    </source>
</evidence>
<evidence type="ECO:0000313" key="3">
    <source>
        <dbReference type="Proteomes" id="UP000232722"/>
    </source>
</evidence>
<reference evidence="2 3" key="2">
    <citation type="submission" date="2017-09" db="EMBL/GenBank/DDBJ databases">
        <title>Extensive intraspecific genome diversity in a model arbuscular mycorrhizal fungus.</title>
        <authorList>
            <person name="Chen E.C."/>
            <person name="Morin E."/>
            <person name="Beaudet D."/>
            <person name="Noel J."/>
            <person name="Ndikumana S."/>
            <person name="Charron P."/>
            <person name="St-Onge C."/>
            <person name="Giorgi J."/>
            <person name="Grigoriev I.V."/>
            <person name="Roux C."/>
            <person name="Martin F.M."/>
            <person name="Corradi N."/>
        </authorList>
    </citation>
    <scope>NUCLEOTIDE SEQUENCE [LARGE SCALE GENOMIC DNA]</scope>
    <source>
        <strain evidence="2 3">A5</strain>
    </source>
</reference>
<accession>A0A2N0NEI6</accession>
<reference evidence="2 3" key="1">
    <citation type="submission" date="2016-04" db="EMBL/GenBank/DDBJ databases">
        <title>Genome analyses suggest a sexual origin of heterokaryosis in a supposedly ancient asexual fungus.</title>
        <authorList>
            <person name="Ropars J."/>
            <person name="Sedzielewska K."/>
            <person name="Noel J."/>
            <person name="Charron P."/>
            <person name="Farinelli L."/>
            <person name="Marton T."/>
            <person name="Kruger M."/>
            <person name="Pelin A."/>
            <person name="Brachmann A."/>
            <person name="Corradi N."/>
        </authorList>
    </citation>
    <scope>NUCLEOTIDE SEQUENCE [LARGE SCALE GENOMIC DNA]</scope>
    <source>
        <strain evidence="2 3">A5</strain>
    </source>
</reference>
<evidence type="ECO:0000256" key="1">
    <source>
        <dbReference type="SAM" id="MobiDB-lite"/>
    </source>
</evidence>
<dbReference type="PANTHER" id="PTHR46954">
    <property type="entry name" value="C2H2-TYPE DOMAIN-CONTAINING PROTEIN"/>
    <property type="match status" value="1"/>
</dbReference>
<dbReference type="Proteomes" id="UP000232722">
    <property type="component" value="Unassembled WGS sequence"/>
</dbReference>
<feature type="region of interest" description="Disordered" evidence="1">
    <location>
        <begin position="85"/>
        <end position="108"/>
    </location>
</feature>
<gene>
    <name evidence="2" type="ORF">RhiirA5_486688</name>
</gene>
<organism evidence="2 3">
    <name type="scientific">Rhizophagus irregularis</name>
    <dbReference type="NCBI Taxonomy" id="588596"/>
    <lineage>
        <taxon>Eukaryota</taxon>
        <taxon>Fungi</taxon>
        <taxon>Fungi incertae sedis</taxon>
        <taxon>Mucoromycota</taxon>
        <taxon>Glomeromycotina</taxon>
        <taxon>Glomeromycetes</taxon>
        <taxon>Glomerales</taxon>
        <taxon>Glomeraceae</taxon>
        <taxon>Rhizophagus</taxon>
    </lineage>
</organism>